<sequence>MREQAEKVFRKYSKSGLKEIGLISVDPLEITEVSATGENGVNVDQTYKNMKIYGFTSSSVNKFDVDFDKCEMEMITTTEDIIVLADYKLKGQLFLFPIDSEGKSNFTLHKPVLQHTIKCEKNMIRGNEHLHITDFKTDFVEYNIELYFDNLVAGNDEISKGIANVLKENPNEIFIEVKSSHAKAYALLFKRVLNNVFKKLPLKELFV</sequence>
<dbReference type="GeneID" id="108564110"/>
<dbReference type="PANTHER" id="PTHR11008:SF32">
    <property type="entry name" value="CIRCADIAN CLOCK-CONTROLLED PROTEIN DAYWAKE-RELATED"/>
    <property type="match status" value="1"/>
</dbReference>
<name>A0ABM1MVC3_NICVS</name>
<dbReference type="PANTHER" id="PTHR11008">
    <property type="entry name" value="PROTEIN TAKEOUT-LIKE PROTEIN"/>
    <property type="match status" value="1"/>
</dbReference>
<accession>A0ABM1MVC3</accession>
<gene>
    <name evidence="2" type="primary">LOC108564110</name>
</gene>
<reference evidence="2" key="1">
    <citation type="submission" date="2025-08" db="UniProtKB">
        <authorList>
            <consortium name="RefSeq"/>
        </authorList>
    </citation>
    <scope>IDENTIFICATION</scope>
    <source>
        <tissue evidence="2">Whole Larva</tissue>
    </source>
</reference>
<proteinExistence type="predicted"/>
<dbReference type="InterPro" id="IPR038606">
    <property type="entry name" value="To_sf"/>
</dbReference>
<dbReference type="SMART" id="SM00700">
    <property type="entry name" value="JHBP"/>
    <property type="match status" value="1"/>
</dbReference>
<organism evidence="1 2">
    <name type="scientific">Nicrophorus vespilloides</name>
    <name type="common">Boreal carrion beetle</name>
    <dbReference type="NCBI Taxonomy" id="110193"/>
    <lineage>
        <taxon>Eukaryota</taxon>
        <taxon>Metazoa</taxon>
        <taxon>Ecdysozoa</taxon>
        <taxon>Arthropoda</taxon>
        <taxon>Hexapoda</taxon>
        <taxon>Insecta</taxon>
        <taxon>Pterygota</taxon>
        <taxon>Neoptera</taxon>
        <taxon>Endopterygota</taxon>
        <taxon>Coleoptera</taxon>
        <taxon>Polyphaga</taxon>
        <taxon>Staphyliniformia</taxon>
        <taxon>Silphidae</taxon>
        <taxon>Nicrophorinae</taxon>
        <taxon>Nicrophorus</taxon>
    </lineage>
</organism>
<dbReference type="Gene3D" id="3.15.10.30">
    <property type="entry name" value="Haemolymph juvenile hormone binding protein"/>
    <property type="match status" value="1"/>
</dbReference>
<dbReference type="RefSeq" id="XP_017778523.1">
    <property type="nucleotide sequence ID" value="XM_017923034.1"/>
</dbReference>
<keyword evidence="1" id="KW-1185">Reference proteome</keyword>
<dbReference type="Pfam" id="PF06585">
    <property type="entry name" value="JHBP"/>
    <property type="match status" value="1"/>
</dbReference>
<protein>
    <submittedName>
        <fullName evidence="2">Uncharacterized protein LOC108564110</fullName>
    </submittedName>
</protein>
<dbReference type="Proteomes" id="UP000695000">
    <property type="component" value="Unplaced"/>
</dbReference>
<evidence type="ECO:0000313" key="2">
    <source>
        <dbReference type="RefSeq" id="XP_017778523.1"/>
    </source>
</evidence>
<evidence type="ECO:0000313" key="1">
    <source>
        <dbReference type="Proteomes" id="UP000695000"/>
    </source>
</evidence>
<dbReference type="InterPro" id="IPR010562">
    <property type="entry name" value="Haemolymph_juvenile_hormone-bd"/>
</dbReference>